<keyword evidence="4 9" id="KW-0812">Transmembrane</keyword>
<evidence type="ECO:0000313" key="10">
    <source>
        <dbReference type="EMBL" id="PEN12608.1"/>
    </source>
</evidence>
<dbReference type="CDD" id="cd06853">
    <property type="entry name" value="GT_WecA_like"/>
    <property type="match status" value="1"/>
</dbReference>
<dbReference type="OrthoDB" id="9783652at2"/>
<dbReference type="RefSeq" id="WP_098076974.1">
    <property type="nucleotide sequence ID" value="NZ_PDEQ01000007.1"/>
</dbReference>
<feature type="binding site" evidence="7">
    <location>
        <position position="232"/>
    </location>
    <ligand>
        <name>Mg(2+)</name>
        <dbReference type="ChEBI" id="CHEBI:18420"/>
    </ligand>
</feature>
<dbReference type="Proteomes" id="UP000220102">
    <property type="component" value="Unassembled WGS sequence"/>
</dbReference>
<evidence type="ECO:0000256" key="5">
    <source>
        <dbReference type="ARBA" id="ARBA00022989"/>
    </source>
</evidence>
<evidence type="ECO:0000256" key="2">
    <source>
        <dbReference type="ARBA" id="ARBA00022475"/>
    </source>
</evidence>
<keyword evidence="2" id="KW-1003">Cell membrane</keyword>
<feature type="binding site" evidence="7">
    <location>
        <position position="172"/>
    </location>
    <ligand>
        <name>Mg(2+)</name>
        <dbReference type="ChEBI" id="CHEBI:18420"/>
    </ligand>
</feature>
<gene>
    <name evidence="10" type="ORF">CRI94_13920</name>
</gene>
<feature type="transmembrane region" description="Helical" evidence="9">
    <location>
        <begin position="385"/>
        <end position="405"/>
    </location>
</feature>
<feature type="region of interest" description="Disordered" evidence="8">
    <location>
        <begin position="626"/>
        <end position="651"/>
    </location>
</feature>
<dbReference type="Pfam" id="PF00953">
    <property type="entry name" value="Glycos_transf_4"/>
    <property type="match status" value="1"/>
</dbReference>
<feature type="transmembrane region" description="Helical" evidence="9">
    <location>
        <begin position="154"/>
        <end position="173"/>
    </location>
</feature>
<feature type="transmembrane region" description="Helical" evidence="9">
    <location>
        <begin position="334"/>
        <end position="354"/>
    </location>
</feature>
<feature type="transmembrane region" description="Helical" evidence="9">
    <location>
        <begin position="33"/>
        <end position="54"/>
    </location>
</feature>
<dbReference type="GO" id="GO:0016780">
    <property type="term" value="F:phosphotransferase activity, for other substituted phosphate groups"/>
    <property type="evidence" value="ECO:0007669"/>
    <property type="project" value="InterPro"/>
</dbReference>
<keyword evidence="11" id="KW-1185">Reference proteome</keyword>
<keyword evidence="7" id="KW-0479">Metal-binding</keyword>
<dbReference type="Gene3D" id="3.40.50.720">
    <property type="entry name" value="NAD(P)-binding Rossmann-like Domain"/>
    <property type="match status" value="1"/>
</dbReference>
<dbReference type="InterPro" id="IPR018480">
    <property type="entry name" value="PNAcMuramoyl-5peptid_Trfase_CS"/>
</dbReference>
<dbReference type="GO" id="GO:0009103">
    <property type="term" value="P:lipopolysaccharide biosynthetic process"/>
    <property type="evidence" value="ECO:0007669"/>
    <property type="project" value="TreeGrafter"/>
</dbReference>
<evidence type="ECO:0000313" key="11">
    <source>
        <dbReference type="Proteomes" id="UP000220102"/>
    </source>
</evidence>
<evidence type="ECO:0000256" key="8">
    <source>
        <dbReference type="SAM" id="MobiDB-lite"/>
    </source>
</evidence>
<keyword evidence="3" id="KW-0808">Transferase</keyword>
<evidence type="ECO:0000256" key="4">
    <source>
        <dbReference type="ARBA" id="ARBA00022692"/>
    </source>
</evidence>
<reference evidence="10 11" key="1">
    <citation type="submission" date="2017-10" db="EMBL/GenBank/DDBJ databases">
        <title>Draft genome of Longibacter Salinarum.</title>
        <authorList>
            <person name="Goh K.M."/>
            <person name="Shamsir M.S."/>
            <person name="Lim S.W."/>
        </authorList>
    </citation>
    <scope>NUCLEOTIDE SEQUENCE [LARGE SCALE GENOMIC DNA]</scope>
    <source>
        <strain evidence="10 11">KCTC 52045</strain>
    </source>
</reference>
<dbReference type="Pfam" id="PF13727">
    <property type="entry name" value="CoA_binding_3"/>
    <property type="match status" value="1"/>
</dbReference>
<feature type="transmembrane region" description="Helical" evidence="9">
    <location>
        <begin position="205"/>
        <end position="221"/>
    </location>
</feature>
<name>A0A2A8CW36_9BACT</name>
<dbReference type="PANTHER" id="PTHR22926:SF3">
    <property type="entry name" value="UNDECAPRENYL-PHOSPHATE ALPHA-N-ACETYLGLUCOSAMINYL 1-PHOSPHATE TRANSFERASE"/>
    <property type="match status" value="1"/>
</dbReference>
<dbReference type="EMBL" id="PDEQ01000007">
    <property type="protein sequence ID" value="PEN12608.1"/>
    <property type="molecule type" value="Genomic_DNA"/>
</dbReference>
<evidence type="ECO:0000256" key="9">
    <source>
        <dbReference type="SAM" id="Phobius"/>
    </source>
</evidence>
<keyword evidence="7" id="KW-0460">Magnesium</keyword>
<dbReference type="InterPro" id="IPR000715">
    <property type="entry name" value="Glycosyl_transferase_4"/>
</dbReference>
<feature type="transmembrane region" description="Helical" evidence="9">
    <location>
        <begin position="75"/>
        <end position="94"/>
    </location>
</feature>
<feature type="transmembrane region" description="Helical" evidence="9">
    <location>
        <begin position="253"/>
        <end position="271"/>
    </location>
</feature>
<dbReference type="PROSITE" id="PS01348">
    <property type="entry name" value="MRAY_2"/>
    <property type="match status" value="1"/>
</dbReference>
<dbReference type="GO" id="GO:0044038">
    <property type="term" value="P:cell wall macromolecule biosynthetic process"/>
    <property type="evidence" value="ECO:0007669"/>
    <property type="project" value="TreeGrafter"/>
</dbReference>
<keyword evidence="6 9" id="KW-0472">Membrane</keyword>
<evidence type="ECO:0000256" key="6">
    <source>
        <dbReference type="ARBA" id="ARBA00023136"/>
    </source>
</evidence>
<comment type="caution">
    <text evidence="10">The sequence shown here is derived from an EMBL/GenBank/DDBJ whole genome shotgun (WGS) entry which is preliminary data.</text>
</comment>
<feature type="transmembrane region" description="Helical" evidence="9">
    <location>
        <begin position="130"/>
        <end position="148"/>
    </location>
</feature>
<accession>A0A2A8CW36</accession>
<proteinExistence type="predicted"/>
<feature type="transmembrane region" description="Helical" evidence="9">
    <location>
        <begin position="180"/>
        <end position="199"/>
    </location>
</feature>
<keyword evidence="5 9" id="KW-1133">Transmembrane helix</keyword>
<comment type="subcellular location">
    <subcellularLocation>
        <location evidence="1">Cell membrane</location>
        <topology evidence="1">Multi-pass membrane protein</topology>
    </subcellularLocation>
</comment>
<feature type="transmembrane region" description="Helical" evidence="9">
    <location>
        <begin position="455"/>
        <end position="476"/>
    </location>
</feature>
<evidence type="ECO:0000256" key="3">
    <source>
        <dbReference type="ARBA" id="ARBA00022679"/>
    </source>
</evidence>
<feature type="transmembrane region" description="Helical" evidence="9">
    <location>
        <begin position="100"/>
        <end position="118"/>
    </location>
</feature>
<dbReference type="GO" id="GO:0005886">
    <property type="term" value="C:plasma membrane"/>
    <property type="evidence" value="ECO:0007669"/>
    <property type="project" value="UniProtKB-SubCell"/>
</dbReference>
<feature type="transmembrane region" description="Helical" evidence="9">
    <location>
        <begin position="425"/>
        <end position="443"/>
    </location>
</feature>
<feature type="transmembrane region" description="Helical" evidence="9">
    <location>
        <begin position="311"/>
        <end position="328"/>
    </location>
</feature>
<dbReference type="GO" id="GO:0071555">
    <property type="term" value="P:cell wall organization"/>
    <property type="evidence" value="ECO:0007669"/>
    <property type="project" value="TreeGrafter"/>
</dbReference>
<organism evidence="10 11">
    <name type="scientific">Longibacter salinarum</name>
    <dbReference type="NCBI Taxonomy" id="1850348"/>
    <lineage>
        <taxon>Bacteria</taxon>
        <taxon>Pseudomonadati</taxon>
        <taxon>Rhodothermota</taxon>
        <taxon>Rhodothermia</taxon>
        <taxon>Rhodothermales</taxon>
        <taxon>Salisaetaceae</taxon>
        <taxon>Longibacter</taxon>
    </lineage>
</organism>
<evidence type="ECO:0008006" key="12">
    <source>
        <dbReference type="Google" id="ProtNLM"/>
    </source>
</evidence>
<dbReference type="PANTHER" id="PTHR22926">
    <property type="entry name" value="PHOSPHO-N-ACETYLMURAMOYL-PENTAPEPTIDE-TRANSFERASE"/>
    <property type="match status" value="1"/>
</dbReference>
<dbReference type="GO" id="GO:0046872">
    <property type="term" value="F:metal ion binding"/>
    <property type="evidence" value="ECO:0007669"/>
    <property type="project" value="UniProtKB-KW"/>
</dbReference>
<dbReference type="AlphaFoldDB" id="A0A2A8CW36"/>
<sequence length="651" mass="69562">MERASASLTSMGYDVTGSLFAFLPALDSTPESWMIAVTVGIGILCMMLLTPLVIRLAKQLGWVAFPQEDRWHDRPVALMGGIAIFGSSVVAVTLSGAYEFYSWPVWLAGGLVFFAGLADDLYDIRPEAKLVVQILATVLLLYAGFAFWRGGPFWLSVPLTFLWVIGVTNAVNLIDGMDGLAAGLAAIAASIIGLVAWMIGITQVAVVAGAVAGAAAGFLIFNFQPARIFMGDCGSMFLGFTLATLALTVQGKGGPFAATLVPIVVLAVPIFDTTFVTITRILNGVPVTQGGTDHTMHRLVTLGLSERRTVLLLYTVSAIFGLSTLAVYQSTASLFYALALLAIVGLVGFGMYLWSAHPKTTGQPEPVFTQRFGAVMRAMFGGAGWKSFVGTVADLLLVAATFIAAHHLRFGATPPGDVYEVMLTALPAVIGLKIAIFYIANLYHGIWRHAGTPELVRLVGASTLASLITYLGLIIAFGANTIAPAVVVIDWMLTTGAIGLLRFGFRGLRQYFASHRTEGPRAVIYGNDPTALLAVRYFRQPDTEIDRTIVGFLSDEPDQQGLHTQGLSILGTLDHLPETCTQYDIDEVIVTAPNLSSEEKEIIQRECIAHGVTCRYFSVSLDPHPESGNASLSSGDGASRTDLPHMSSRSS</sequence>
<feature type="transmembrane region" description="Helical" evidence="9">
    <location>
        <begin position="482"/>
        <end position="505"/>
    </location>
</feature>
<evidence type="ECO:0000256" key="1">
    <source>
        <dbReference type="ARBA" id="ARBA00004651"/>
    </source>
</evidence>
<protein>
    <recommendedName>
        <fullName evidence="12">Undecaprenyl-phosphate alpha-N-acetylglucosaminyl 1-phosphate transferase</fullName>
    </recommendedName>
</protein>
<evidence type="ECO:0000256" key="7">
    <source>
        <dbReference type="PIRSR" id="PIRSR600715-1"/>
    </source>
</evidence>
<feature type="transmembrane region" description="Helical" evidence="9">
    <location>
        <begin position="228"/>
        <end position="247"/>
    </location>
</feature>
<comment type="cofactor">
    <cofactor evidence="7">
        <name>Mg(2+)</name>
        <dbReference type="ChEBI" id="CHEBI:18420"/>
    </cofactor>
</comment>